<reference evidence="2" key="1">
    <citation type="journal article" date="2020" name="Stud. Mycol.">
        <title>101 Dothideomycetes genomes: a test case for predicting lifestyles and emergence of pathogens.</title>
        <authorList>
            <person name="Haridas S."/>
            <person name="Albert R."/>
            <person name="Binder M."/>
            <person name="Bloem J."/>
            <person name="Labutti K."/>
            <person name="Salamov A."/>
            <person name="Andreopoulos B."/>
            <person name="Baker S."/>
            <person name="Barry K."/>
            <person name="Bills G."/>
            <person name="Bluhm B."/>
            <person name="Cannon C."/>
            <person name="Castanera R."/>
            <person name="Culley D."/>
            <person name="Daum C."/>
            <person name="Ezra D."/>
            <person name="Gonzalez J."/>
            <person name="Henrissat B."/>
            <person name="Kuo A."/>
            <person name="Liang C."/>
            <person name="Lipzen A."/>
            <person name="Lutzoni F."/>
            <person name="Magnuson J."/>
            <person name="Mondo S."/>
            <person name="Nolan M."/>
            <person name="Ohm R."/>
            <person name="Pangilinan J."/>
            <person name="Park H.-J."/>
            <person name="Ramirez L."/>
            <person name="Alfaro M."/>
            <person name="Sun H."/>
            <person name="Tritt A."/>
            <person name="Yoshinaga Y."/>
            <person name="Zwiers L.-H."/>
            <person name="Turgeon B."/>
            <person name="Goodwin S."/>
            <person name="Spatafora J."/>
            <person name="Crous P."/>
            <person name="Grigoriev I."/>
        </authorList>
    </citation>
    <scope>NUCLEOTIDE SEQUENCE</scope>
    <source>
        <strain evidence="2">CBS 279.74</strain>
    </source>
</reference>
<sequence>MSLQSPIRRQMKEERLLVEKKRIIDEVKRWENNKWRKGRKVMLADEGGRKDVGPRSVGEEERNARRVGGKKIDDSRDGNTGTFSSLQGSICTVPLYVQR</sequence>
<feature type="region of interest" description="Disordered" evidence="1">
    <location>
        <begin position="46"/>
        <end position="86"/>
    </location>
</feature>
<evidence type="ECO:0000313" key="3">
    <source>
        <dbReference type="Proteomes" id="UP000799428"/>
    </source>
</evidence>
<dbReference type="AlphaFoldDB" id="A0A6G1JZN8"/>
<gene>
    <name evidence="2" type="ORF">K504DRAFT_84512</name>
</gene>
<dbReference type="Proteomes" id="UP000799428">
    <property type="component" value="Unassembled WGS sequence"/>
</dbReference>
<dbReference type="EMBL" id="MU005777">
    <property type="protein sequence ID" value="KAF2705813.1"/>
    <property type="molecule type" value="Genomic_DNA"/>
</dbReference>
<evidence type="ECO:0000256" key="1">
    <source>
        <dbReference type="SAM" id="MobiDB-lite"/>
    </source>
</evidence>
<feature type="compositionally biased region" description="Basic and acidic residues" evidence="1">
    <location>
        <begin position="46"/>
        <end position="77"/>
    </location>
</feature>
<organism evidence="2 3">
    <name type="scientific">Pleomassaria siparia CBS 279.74</name>
    <dbReference type="NCBI Taxonomy" id="1314801"/>
    <lineage>
        <taxon>Eukaryota</taxon>
        <taxon>Fungi</taxon>
        <taxon>Dikarya</taxon>
        <taxon>Ascomycota</taxon>
        <taxon>Pezizomycotina</taxon>
        <taxon>Dothideomycetes</taxon>
        <taxon>Pleosporomycetidae</taxon>
        <taxon>Pleosporales</taxon>
        <taxon>Pleomassariaceae</taxon>
        <taxon>Pleomassaria</taxon>
    </lineage>
</organism>
<proteinExistence type="predicted"/>
<protein>
    <submittedName>
        <fullName evidence="2">Uncharacterized protein</fullName>
    </submittedName>
</protein>
<name>A0A6G1JZN8_9PLEO</name>
<evidence type="ECO:0000313" key="2">
    <source>
        <dbReference type="EMBL" id="KAF2705813.1"/>
    </source>
</evidence>
<keyword evidence="3" id="KW-1185">Reference proteome</keyword>
<accession>A0A6G1JZN8</accession>